<evidence type="ECO:0000313" key="2">
    <source>
        <dbReference type="Proteomes" id="UP000601435"/>
    </source>
</evidence>
<dbReference type="AlphaFoldDB" id="A0A812JQC7"/>
<name>A0A812JQC7_9DINO</name>
<dbReference type="EMBL" id="CAJNJA010006306">
    <property type="protein sequence ID" value="CAE7208611.1"/>
    <property type="molecule type" value="Genomic_DNA"/>
</dbReference>
<organism evidence="1 2">
    <name type="scientific">Symbiodinium necroappetens</name>
    <dbReference type="NCBI Taxonomy" id="1628268"/>
    <lineage>
        <taxon>Eukaryota</taxon>
        <taxon>Sar</taxon>
        <taxon>Alveolata</taxon>
        <taxon>Dinophyceae</taxon>
        <taxon>Suessiales</taxon>
        <taxon>Symbiodiniaceae</taxon>
        <taxon>Symbiodinium</taxon>
    </lineage>
</organism>
<protein>
    <submittedName>
        <fullName evidence="1">MdlA protein</fullName>
    </submittedName>
</protein>
<sequence>MAADGTVQLTIVYAASGSFLTSLAWPAAASVSSLQRELQKHTPTGAVGDLLSTTGPLAGEKTLSELGITTGAVLEAVLTFDPSPMYLVNPEVTEYLLLFRHDASKKWVYNMDIAPAEAQRVVADMRPVSSGFPGIPIVLSRPGENPLEACYQALGLHQSLRKHMSQTWIPKMTSRELHRAIVGLDSDGDDWETDLGDLSELFNESLRKQFRVVIKHFAMGSSMYTSVLGGYTADDSIVGLLCVCSSAIGI</sequence>
<proteinExistence type="predicted"/>
<keyword evidence="2" id="KW-1185">Reference proteome</keyword>
<gene>
    <name evidence="1" type="primary">mdlA</name>
    <name evidence="1" type="ORF">SNEC2469_LOCUS1958</name>
</gene>
<reference evidence="1" key="1">
    <citation type="submission" date="2021-02" db="EMBL/GenBank/DDBJ databases">
        <authorList>
            <person name="Dougan E. K."/>
            <person name="Rhodes N."/>
            <person name="Thang M."/>
            <person name="Chan C."/>
        </authorList>
    </citation>
    <scope>NUCLEOTIDE SEQUENCE</scope>
</reference>
<comment type="caution">
    <text evidence="1">The sequence shown here is derived from an EMBL/GenBank/DDBJ whole genome shotgun (WGS) entry which is preliminary data.</text>
</comment>
<evidence type="ECO:0000313" key="1">
    <source>
        <dbReference type="EMBL" id="CAE7208611.1"/>
    </source>
</evidence>
<accession>A0A812JQC7</accession>
<dbReference type="OrthoDB" id="424913at2759"/>
<dbReference type="Proteomes" id="UP000601435">
    <property type="component" value="Unassembled WGS sequence"/>
</dbReference>